<evidence type="ECO:0008006" key="4">
    <source>
        <dbReference type="Google" id="ProtNLM"/>
    </source>
</evidence>
<dbReference type="RefSeq" id="WP_002611499.1">
    <property type="nucleotide sequence ID" value="NZ_JAJTIM010000004.1"/>
</dbReference>
<organism evidence="2 3">
    <name type="scientific">Clostridium innocuum</name>
    <dbReference type="NCBI Taxonomy" id="1522"/>
    <lineage>
        <taxon>Bacteria</taxon>
        <taxon>Bacillati</taxon>
        <taxon>Bacillota</taxon>
        <taxon>Clostridia</taxon>
        <taxon>Eubacteriales</taxon>
        <taxon>Clostridiaceae</taxon>
        <taxon>Clostridium</taxon>
    </lineage>
</organism>
<evidence type="ECO:0000256" key="1">
    <source>
        <dbReference type="SAM" id="Phobius"/>
    </source>
</evidence>
<evidence type="ECO:0000313" key="2">
    <source>
        <dbReference type="EMBL" id="KGJ51046.1"/>
    </source>
</evidence>
<dbReference type="AlphaFoldDB" id="A0A099I0B0"/>
<protein>
    <recommendedName>
        <fullName evidence="4">Peptidase M41 domain-containing protein</fullName>
    </recommendedName>
</protein>
<keyword evidence="1" id="KW-1133">Transmembrane helix</keyword>
<comment type="caution">
    <text evidence="2">The sequence shown here is derived from an EMBL/GenBank/DDBJ whole genome shotgun (WGS) entry which is preliminary data.</text>
</comment>
<keyword evidence="1" id="KW-0472">Membrane</keyword>
<dbReference type="InterPro" id="IPR037219">
    <property type="entry name" value="Peptidase_M41-like"/>
</dbReference>
<dbReference type="GO" id="GO:0004222">
    <property type="term" value="F:metalloendopeptidase activity"/>
    <property type="evidence" value="ECO:0007669"/>
    <property type="project" value="InterPro"/>
</dbReference>
<feature type="transmembrane region" description="Helical" evidence="1">
    <location>
        <begin position="6"/>
        <end position="24"/>
    </location>
</feature>
<gene>
    <name evidence="2" type="ORF">CIAN88_22905</name>
</gene>
<dbReference type="GO" id="GO:0004176">
    <property type="term" value="F:ATP-dependent peptidase activity"/>
    <property type="evidence" value="ECO:0007669"/>
    <property type="project" value="InterPro"/>
</dbReference>
<keyword evidence="1" id="KW-0812">Transmembrane</keyword>
<dbReference type="GO" id="GO:0006508">
    <property type="term" value="P:proteolysis"/>
    <property type="evidence" value="ECO:0007669"/>
    <property type="project" value="InterPro"/>
</dbReference>
<feature type="transmembrane region" description="Helical" evidence="1">
    <location>
        <begin position="45"/>
        <end position="70"/>
    </location>
</feature>
<dbReference type="Proteomes" id="UP000030008">
    <property type="component" value="Unassembled WGS sequence"/>
</dbReference>
<accession>A0A099I0B0</accession>
<dbReference type="GO" id="GO:0005524">
    <property type="term" value="F:ATP binding"/>
    <property type="evidence" value="ECO:0007669"/>
    <property type="project" value="InterPro"/>
</dbReference>
<evidence type="ECO:0000313" key="3">
    <source>
        <dbReference type="Proteomes" id="UP000030008"/>
    </source>
</evidence>
<reference evidence="2 3" key="1">
    <citation type="submission" date="2014-08" db="EMBL/GenBank/DDBJ databases">
        <title>Clostridium innocuum, an unnegligible vancomycin-resistant pathogen causing extra-intestinal infections.</title>
        <authorList>
            <person name="Feng Y."/>
            <person name="Chiu C.-H."/>
        </authorList>
    </citation>
    <scope>NUCLEOTIDE SEQUENCE [LARGE SCALE GENOMIC DNA]</scope>
    <source>
        <strain evidence="2 3">AN88</strain>
    </source>
</reference>
<dbReference type="SUPFAM" id="SSF140990">
    <property type="entry name" value="FtsH protease domain-like"/>
    <property type="match status" value="1"/>
</dbReference>
<name>A0A099I0B0_CLOIN</name>
<proteinExistence type="predicted"/>
<feature type="transmembrane region" description="Helical" evidence="1">
    <location>
        <begin position="76"/>
        <end position="94"/>
    </location>
</feature>
<sequence>MTYVVVTIMYFLLIGFLLWKNEAGTYIRHMTPHHLFCILKTSLSILAEVVLTMSQTFACVYTLCGLLGTLPDEKEILLLCRTVLLFIVPVRYLIQKGVGFPFLLFYMNVTIFSDYLYQGADILRSLLYLVFLILHALFCVCDEGRMRTYRKTVAILTEEDIDIIAIHEVGHAIMSMNDGVIPMEIVLLQGKDGPVGGYCRYENQELPLRVILCRLLAGDIAARRYGMLAQKMVYSELSSVDDHNRCFELLQQVPRQERYTLYEDCRKHCTQVLYAHWDLVALIAQRLLEEKKLERQELELLWQTYGKEDGMNHEDDRRRSERRLGSQ</sequence>
<dbReference type="Gene3D" id="1.20.58.760">
    <property type="entry name" value="Peptidase M41"/>
    <property type="match status" value="1"/>
</dbReference>
<dbReference type="EMBL" id="JQIF01000169">
    <property type="protein sequence ID" value="KGJ51046.1"/>
    <property type="molecule type" value="Genomic_DNA"/>
</dbReference>
<feature type="transmembrane region" description="Helical" evidence="1">
    <location>
        <begin position="122"/>
        <end position="141"/>
    </location>
</feature>